<gene>
    <name evidence="1" type="ORF">M9H77_15643</name>
</gene>
<proteinExistence type="predicted"/>
<accession>A0ACC0AZL6</accession>
<dbReference type="Proteomes" id="UP001060085">
    <property type="component" value="Linkage Group LG04"/>
</dbReference>
<protein>
    <submittedName>
        <fullName evidence="1">Uncharacterized protein</fullName>
    </submittedName>
</protein>
<dbReference type="EMBL" id="CM044704">
    <property type="protein sequence ID" value="KAI5665790.1"/>
    <property type="molecule type" value="Genomic_DNA"/>
</dbReference>
<evidence type="ECO:0000313" key="2">
    <source>
        <dbReference type="Proteomes" id="UP001060085"/>
    </source>
</evidence>
<organism evidence="1 2">
    <name type="scientific">Catharanthus roseus</name>
    <name type="common">Madagascar periwinkle</name>
    <name type="synonym">Vinca rosea</name>
    <dbReference type="NCBI Taxonomy" id="4058"/>
    <lineage>
        <taxon>Eukaryota</taxon>
        <taxon>Viridiplantae</taxon>
        <taxon>Streptophyta</taxon>
        <taxon>Embryophyta</taxon>
        <taxon>Tracheophyta</taxon>
        <taxon>Spermatophyta</taxon>
        <taxon>Magnoliopsida</taxon>
        <taxon>eudicotyledons</taxon>
        <taxon>Gunneridae</taxon>
        <taxon>Pentapetalae</taxon>
        <taxon>asterids</taxon>
        <taxon>lamiids</taxon>
        <taxon>Gentianales</taxon>
        <taxon>Apocynaceae</taxon>
        <taxon>Rauvolfioideae</taxon>
        <taxon>Vinceae</taxon>
        <taxon>Catharanthinae</taxon>
        <taxon>Catharanthus</taxon>
    </lineage>
</organism>
<name>A0ACC0AZL6_CATRO</name>
<reference evidence="2" key="1">
    <citation type="journal article" date="2023" name="Nat. Plants">
        <title>Single-cell RNA sequencing provides a high-resolution roadmap for understanding the multicellular compartmentation of specialized metabolism.</title>
        <authorList>
            <person name="Sun S."/>
            <person name="Shen X."/>
            <person name="Li Y."/>
            <person name="Li Y."/>
            <person name="Wang S."/>
            <person name="Li R."/>
            <person name="Zhang H."/>
            <person name="Shen G."/>
            <person name="Guo B."/>
            <person name="Wei J."/>
            <person name="Xu J."/>
            <person name="St-Pierre B."/>
            <person name="Chen S."/>
            <person name="Sun C."/>
        </authorList>
    </citation>
    <scope>NUCLEOTIDE SEQUENCE [LARGE SCALE GENOMIC DNA]</scope>
</reference>
<sequence>MRFFILIYRLEFDKFFASIDRDFEGLGSYWRLSFDRARSVIPTTFAFIFLTLIELPNFSLLVPPLAAIILCRKVKVSREAENVTIHGSDEQKRATKGPNFSTKILKALDRCKLEKCPAHGLDADGYGPEVFQSAKMQTGLLGCSPVRIGLFAQYYHQVFIRT</sequence>
<comment type="caution">
    <text evidence="1">The sequence shown here is derived from an EMBL/GenBank/DDBJ whole genome shotgun (WGS) entry which is preliminary data.</text>
</comment>
<evidence type="ECO:0000313" key="1">
    <source>
        <dbReference type="EMBL" id="KAI5665790.1"/>
    </source>
</evidence>
<keyword evidence="2" id="KW-1185">Reference proteome</keyword>